<name>A0A0C2WXX4_AMAMK</name>
<gene>
    <name evidence="2" type="ORF">M378DRAFT_167244</name>
</gene>
<evidence type="ECO:0000256" key="1">
    <source>
        <dbReference type="SAM" id="MobiDB-lite"/>
    </source>
</evidence>
<dbReference type="InParanoid" id="A0A0C2WXX4"/>
<accession>A0A0C2WXX4</accession>
<dbReference type="HOGENOM" id="CLU_2359268_0_0_1"/>
<protein>
    <submittedName>
        <fullName evidence="2">Uncharacterized protein</fullName>
    </submittedName>
</protein>
<reference evidence="2 3" key="1">
    <citation type="submission" date="2014-04" db="EMBL/GenBank/DDBJ databases">
        <title>Evolutionary Origins and Diversification of the Mycorrhizal Mutualists.</title>
        <authorList>
            <consortium name="DOE Joint Genome Institute"/>
            <consortium name="Mycorrhizal Genomics Consortium"/>
            <person name="Kohler A."/>
            <person name="Kuo A."/>
            <person name="Nagy L.G."/>
            <person name="Floudas D."/>
            <person name="Copeland A."/>
            <person name="Barry K.W."/>
            <person name="Cichocki N."/>
            <person name="Veneault-Fourrey C."/>
            <person name="LaButti K."/>
            <person name="Lindquist E.A."/>
            <person name="Lipzen A."/>
            <person name="Lundell T."/>
            <person name="Morin E."/>
            <person name="Murat C."/>
            <person name="Riley R."/>
            <person name="Ohm R."/>
            <person name="Sun H."/>
            <person name="Tunlid A."/>
            <person name="Henrissat B."/>
            <person name="Grigoriev I.V."/>
            <person name="Hibbett D.S."/>
            <person name="Martin F."/>
        </authorList>
    </citation>
    <scope>NUCLEOTIDE SEQUENCE [LARGE SCALE GENOMIC DNA]</scope>
    <source>
        <strain evidence="2 3">Koide BX008</strain>
    </source>
</reference>
<proteinExistence type="predicted"/>
<keyword evidence="3" id="KW-1185">Reference proteome</keyword>
<evidence type="ECO:0000313" key="3">
    <source>
        <dbReference type="Proteomes" id="UP000054549"/>
    </source>
</evidence>
<sequence length="96" mass="11121">MIRFNNRLLPLNSNSNSKVINPNSRKTDSHNTNTTGGTTAALIPYKQWISYDEWTTQLWFWSHRRPIQANYTVLNLSDEHQCLPVFSHAPTESCFP</sequence>
<dbReference type="Proteomes" id="UP000054549">
    <property type="component" value="Unassembled WGS sequence"/>
</dbReference>
<dbReference type="EMBL" id="KN818287">
    <property type="protein sequence ID" value="KIL61248.1"/>
    <property type="molecule type" value="Genomic_DNA"/>
</dbReference>
<feature type="region of interest" description="Disordered" evidence="1">
    <location>
        <begin position="10"/>
        <end position="36"/>
    </location>
</feature>
<organism evidence="2 3">
    <name type="scientific">Amanita muscaria (strain Koide BX008)</name>
    <dbReference type="NCBI Taxonomy" id="946122"/>
    <lineage>
        <taxon>Eukaryota</taxon>
        <taxon>Fungi</taxon>
        <taxon>Dikarya</taxon>
        <taxon>Basidiomycota</taxon>
        <taxon>Agaricomycotina</taxon>
        <taxon>Agaricomycetes</taxon>
        <taxon>Agaricomycetidae</taxon>
        <taxon>Agaricales</taxon>
        <taxon>Pluteineae</taxon>
        <taxon>Amanitaceae</taxon>
        <taxon>Amanita</taxon>
    </lineage>
</organism>
<dbReference type="AlphaFoldDB" id="A0A0C2WXX4"/>
<evidence type="ECO:0000313" key="2">
    <source>
        <dbReference type="EMBL" id="KIL61248.1"/>
    </source>
</evidence>